<gene>
    <name evidence="2" type="ORF">GCM10010508_46870</name>
</gene>
<keyword evidence="1" id="KW-0472">Membrane</keyword>
<dbReference type="Pfam" id="PF19943">
    <property type="entry name" value="DUF6405"/>
    <property type="match status" value="1"/>
</dbReference>
<reference evidence="2" key="2">
    <citation type="submission" date="2020-09" db="EMBL/GenBank/DDBJ databases">
        <authorList>
            <person name="Sun Q."/>
            <person name="Ohkuma M."/>
        </authorList>
    </citation>
    <scope>NUCLEOTIDE SEQUENCE</scope>
    <source>
        <strain evidence="2">JCM 4654</strain>
    </source>
</reference>
<keyword evidence="3" id="KW-1185">Reference proteome</keyword>
<evidence type="ECO:0000313" key="2">
    <source>
        <dbReference type="EMBL" id="GHD92761.1"/>
    </source>
</evidence>
<keyword evidence="1" id="KW-1133">Transmembrane helix</keyword>
<organism evidence="2 3">
    <name type="scientific">Streptomyces naganishii JCM 4654</name>
    <dbReference type="NCBI Taxonomy" id="1306179"/>
    <lineage>
        <taxon>Bacteria</taxon>
        <taxon>Bacillati</taxon>
        <taxon>Actinomycetota</taxon>
        <taxon>Actinomycetes</taxon>
        <taxon>Kitasatosporales</taxon>
        <taxon>Streptomycetaceae</taxon>
        <taxon>Streptomyces</taxon>
    </lineage>
</organism>
<name>A0A918Y6C3_9ACTN</name>
<accession>A0A918Y6C3</accession>
<sequence length="66" mass="7123">MKKAPFGPLTAAIAALGVVLGFFALQLRADGYEQYVGSVANASGLMYFTAAMVVVTWVRDRRPRSD</sequence>
<evidence type="ECO:0000313" key="3">
    <source>
        <dbReference type="Proteomes" id="UP000608955"/>
    </source>
</evidence>
<protein>
    <submittedName>
        <fullName evidence="2">Uncharacterized protein</fullName>
    </submittedName>
</protein>
<dbReference type="RefSeq" id="WP_190179810.1">
    <property type="nucleotide sequence ID" value="NZ_BMVF01000013.1"/>
</dbReference>
<evidence type="ECO:0000256" key="1">
    <source>
        <dbReference type="SAM" id="Phobius"/>
    </source>
</evidence>
<dbReference type="EMBL" id="BMVF01000013">
    <property type="protein sequence ID" value="GHD92761.1"/>
    <property type="molecule type" value="Genomic_DNA"/>
</dbReference>
<proteinExistence type="predicted"/>
<dbReference type="InterPro" id="IPR045643">
    <property type="entry name" value="DUF6405"/>
</dbReference>
<dbReference type="Proteomes" id="UP000608955">
    <property type="component" value="Unassembled WGS sequence"/>
</dbReference>
<comment type="caution">
    <text evidence="2">The sequence shown here is derived from an EMBL/GenBank/DDBJ whole genome shotgun (WGS) entry which is preliminary data.</text>
</comment>
<dbReference type="AlphaFoldDB" id="A0A918Y6C3"/>
<reference evidence="2" key="1">
    <citation type="journal article" date="2014" name="Int. J. Syst. Evol. Microbiol.">
        <title>Complete genome sequence of Corynebacterium casei LMG S-19264T (=DSM 44701T), isolated from a smear-ripened cheese.</title>
        <authorList>
            <consortium name="US DOE Joint Genome Institute (JGI-PGF)"/>
            <person name="Walter F."/>
            <person name="Albersmeier A."/>
            <person name="Kalinowski J."/>
            <person name="Ruckert C."/>
        </authorList>
    </citation>
    <scope>NUCLEOTIDE SEQUENCE</scope>
    <source>
        <strain evidence="2">JCM 4654</strain>
    </source>
</reference>
<keyword evidence="1" id="KW-0812">Transmembrane</keyword>
<feature type="transmembrane region" description="Helical" evidence="1">
    <location>
        <begin position="39"/>
        <end position="58"/>
    </location>
</feature>